<dbReference type="Pfam" id="PF00385">
    <property type="entry name" value="Chromo"/>
    <property type="match status" value="1"/>
</dbReference>
<dbReference type="PROSITE" id="PS50013">
    <property type="entry name" value="CHROMO_2"/>
    <property type="match status" value="1"/>
</dbReference>
<gene>
    <name evidence="4" type="ORF">TARUN_2343</name>
</gene>
<dbReference type="OrthoDB" id="436852at2759"/>
<feature type="compositionally biased region" description="Polar residues" evidence="2">
    <location>
        <begin position="157"/>
        <end position="190"/>
    </location>
</feature>
<dbReference type="InterPro" id="IPR000953">
    <property type="entry name" value="Chromo/chromo_shadow_dom"/>
</dbReference>
<evidence type="ECO:0000259" key="3">
    <source>
        <dbReference type="PROSITE" id="PS50013"/>
    </source>
</evidence>
<reference evidence="4 5" key="1">
    <citation type="journal article" date="2018" name="PLoS Pathog.">
        <title>Evolution of structural diversity of trichothecenes, a family of toxins produced by plant pathogenic and entomopathogenic fungi.</title>
        <authorList>
            <person name="Proctor R.H."/>
            <person name="McCormick S.P."/>
            <person name="Kim H.S."/>
            <person name="Cardoza R.E."/>
            <person name="Stanley A.M."/>
            <person name="Lindo L."/>
            <person name="Kelly A."/>
            <person name="Brown D.W."/>
            <person name="Lee T."/>
            <person name="Vaughan M.M."/>
            <person name="Alexander N.J."/>
            <person name="Busman M."/>
            <person name="Gutierrez S."/>
        </authorList>
    </citation>
    <scope>NUCLEOTIDE SEQUENCE [LARGE SCALE GENOMIC DNA]</scope>
    <source>
        <strain evidence="4 5">IBT 40837</strain>
    </source>
</reference>
<comment type="caution">
    <text evidence="4">The sequence shown here is derived from an EMBL/GenBank/DDBJ whole genome shotgun (WGS) entry which is preliminary data.</text>
</comment>
<organism evidence="4 5">
    <name type="scientific">Trichoderma arundinaceum</name>
    <dbReference type="NCBI Taxonomy" id="490622"/>
    <lineage>
        <taxon>Eukaryota</taxon>
        <taxon>Fungi</taxon>
        <taxon>Dikarya</taxon>
        <taxon>Ascomycota</taxon>
        <taxon>Pezizomycotina</taxon>
        <taxon>Sordariomycetes</taxon>
        <taxon>Hypocreomycetidae</taxon>
        <taxon>Hypocreales</taxon>
        <taxon>Hypocreaceae</taxon>
        <taxon>Trichoderma</taxon>
    </lineage>
</organism>
<feature type="region of interest" description="Disordered" evidence="2">
    <location>
        <begin position="1130"/>
        <end position="1151"/>
    </location>
</feature>
<dbReference type="STRING" id="490622.A0A395NUZ2"/>
<evidence type="ECO:0000313" key="5">
    <source>
        <dbReference type="Proteomes" id="UP000266272"/>
    </source>
</evidence>
<dbReference type="InterPro" id="IPR023780">
    <property type="entry name" value="Chromo_domain"/>
</dbReference>
<feature type="compositionally biased region" description="Polar residues" evidence="2">
    <location>
        <begin position="256"/>
        <end position="265"/>
    </location>
</feature>
<feature type="region of interest" description="Disordered" evidence="2">
    <location>
        <begin position="872"/>
        <end position="902"/>
    </location>
</feature>
<dbReference type="Gene3D" id="2.40.50.40">
    <property type="match status" value="1"/>
</dbReference>
<name>A0A395NUZ2_TRIAR</name>
<dbReference type="SUPFAM" id="SSF54160">
    <property type="entry name" value="Chromo domain-like"/>
    <property type="match status" value="1"/>
</dbReference>
<accession>A0A395NUZ2</accession>
<feature type="region of interest" description="Disordered" evidence="2">
    <location>
        <begin position="237"/>
        <end position="292"/>
    </location>
</feature>
<protein>
    <recommendedName>
        <fullName evidence="3">Chromo domain-containing protein</fullName>
    </recommendedName>
</protein>
<feature type="region of interest" description="Disordered" evidence="2">
    <location>
        <begin position="151"/>
        <end position="190"/>
    </location>
</feature>
<dbReference type="EMBL" id="PXOA01000136">
    <property type="protein sequence ID" value="RFU79854.1"/>
    <property type="molecule type" value="Genomic_DNA"/>
</dbReference>
<dbReference type="AlphaFoldDB" id="A0A395NUZ2"/>
<evidence type="ECO:0000256" key="1">
    <source>
        <dbReference type="ARBA" id="ARBA00011353"/>
    </source>
</evidence>
<feature type="region of interest" description="Disordered" evidence="2">
    <location>
        <begin position="1"/>
        <end position="21"/>
    </location>
</feature>
<dbReference type="Proteomes" id="UP000266272">
    <property type="component" value="Unassembled WGS sequence"/>
</dbReference>
<dbReference type="GO" id="GO:0006338">
    <property type="term" value="P:chromatin remodeling"/>
    <property type="evidence" value="ECO:0007669"/>
    <property type="project" value="UniProtKB-ARBA"/>
</dbReference>
<evidence type="ECO:0000256" key="2">
    <source>
        <dbReference type="SAM" id="MobiDB-lite"/>
    </source>
</evidence>
<proteinExistence type="predicted"/>
<comment type="subunit">
    <text evidence="1">Component of the NuA4 histone acetyltransferase complex.</text>
</comment>
<evidence type="ECO:0000313" key="4">
    <source>
        <dbReference type="EMBL" id="RFU79854.1"/>
    </source>
</evidence>
<feature type="region of interest" description="Disordered" evidence="2">
    <location>
        <begin position="197"/>
        <end position="216"/>
    </location>
</feature>
<feature type="domain" description="Chromo" evidence="3">
    <location>
        <begin position="28"/>
        <end position="65"/>
    </location>
</feature>
<dbReference type="InterPro" id="IPR016197">
    <property type="entry name" value="Chromo-like_dom_sf"/>
</dbReference>
<sequence length="1237" mass="140956">MASRQNEESFEDDISLTSTDDEIGEEELFVSKILAEREIEGELLCLTQWRDLPLAEATWEPKDNLNDALIAQWEQTKADQRNGLVPKFRLQEWKEACLQKYDAKLARHSRRNAVRARRGYPQTNFSLLLDHQYLDLYSNDEGEIDRLEASPTEENLVPSQSHDSISPSTNQLEKGTSELSTESSVDPPQTAVQERLLETPDARTSNDLSKKISLNHVAQSRPTLEDVRTTRRNSIKGLILSSESSRESHKRAAPHRTSTTGSAGYTNVFAGGRTRRGRGTLSEAASNPETHPKFLNSHLQRKIELQRRDKEGIKPPVHRPPALISLDRNRLQNTPSEQLVVEKAKDNTQVSEKSKPNTKIIFLSEDEPMEMDPKDSLFVPEQPPSPVPVSSDAETSELGSHVCEEQPQKRTVIKTVQLGLDKSYTVTLSFSSIPSGTSLQWAAQFRSDERLIFTHTCTAQDFSSQTSAEGGLSIVRLCEGTVLSYTENASLTNLVNNLKLGSFGLLCRNDRYSVLLFCARPNSQITKEPENASLEYTIFEPVNSLGPLMLAPIPRLRILNVGGTSSAFCSRPLDQIFGRKYEQLLPVEAKTAEKHNFFLAFPSRAGEEATLLSQWLRNCCGNNNIRTSHFAGHWSSFSKLPHGVVIIHEDGLWFIRSFPNMDQLLHTRRTQFKFWMFSRALLPLRPLDTRDLSASPLGDIRLQNIFDFGIIFLMTPSFFVSEPERAYSFLKWFWNRYIKSDDPNQSGKLVLCARVDEWAYSLYQEKIVLRHKYPKTTSEEELDAEGMSDKAMECRNKTFRFLHRLVEDSNNGRTSDIVLAPESIDGNDEQSLVNWFGYRSILHADQFRRYTIVGSSRQTEVRLSRILHTPNYKKSVRTDPDEPQSDPEPRSATPSSGPQSWREDESFSIHSVLSDLVKAPREWSPVKLYWYPVASSARDVAPRLGDKSSKYSTYESWFNYFWRYFETGNKVKPHSGKLNAGLFYTYDGHQASSCAPTNAQRSPWVAAFRPANPNIRPWKTLELFIWDIRYSESINEGKSLYYSDLREAQQRLIELVQERTRGILPLEKIWVGAFGAKAGGTTVLDVTIRWLDSMLGKAKDWIPAPAGDIPRRGWSLLTLGRLTGEQESNSVVTDVDASNVDSQSEDDISPQKIIFHPPRGNGQRQFTRCRNRLYEWAQNCDPNSEGRKFEYVFRPTMDWYGEQCEEGRGFEHIRVLSWCDIFQAYSIEESLKNRLQS</sequence>
<feature type="compositionally biased region" description="Acidic residues" evidence="2">
    <location>
        <begin position="8"/>
        <end position="21"/>
    </location>
</feature>
<keyword evidence="5" id="KW-1185">Reference proteome</keyword>